<comment type="caution">
    <text evidence="1">The sequence shown here is derived from an EMBL/GenBank/DDBJ whole genome shotgun (WGS) entry which is preliminary data.</text>
</comment>
<dbReference type="Proteomes" id="UP000194236">
    <property type="component" value="Unassembled WGS sequence"/>
</dbReference>
<organism evidence="1 2">
    <name type="scientific">Euroglyphus maynei</name>
    <name type="common">Mayne's house dust mite</name>
    <dbReference type="NCBI Taxonomy" id="6958"/>
    <lineage>
        <taxon>Eukaryota</taxon>
        <taxon>Metazoa</taxon>
        <taxon>Ecdysozoa</taxon>
        <taxon>Arthropoda</taxon>
        <taxon>Chelicerata</taxon>
        <taxon>Arachnida</taxon>
        <taxon>Acari</taxon>
        <taxon>Acariformes</taxon>
        <taxon>Sarcoptiformes</taxon>
        <taxon>Astigmata</taxon>
        <taxon>Psoroptidia</taxon>
        <taxon>Analgoidea</taxon>
        <taxon>Pyroglyphidae</taxon>
        <taxon>Pyroglyphinae</taxon>
        <taxon>Euroglyphus</taxon>
    </lineage>
</organism>
<proteinExistence type="predicted"/>
<sequence>MSFTGMSSLKSQWETGSIIKNKHNDNDDNNRLVENELAELRRVKGKNSEPLTKMYERAIQDAK</sequence>
<accession>A0A1Y3ALF5</accession>
<protein>
    <submittedName>
        <fullName evidence="1">Uncharacterized protein</fullName>
    </submittedName>
</protein>
<reference evidence="1 2" key="1">
    <citation type="submission" date="2017-03" db="EMBL/GenBank/DDBJ databases">
        <title>Genome Survey of Euroglyphus maynei.</title>
        <authorList>
            <person name="Arlian L.G."/>
            <person name="Morgan M.S."/>
            <person name="Rider S.D."/>
        </authorList>
    </citation>
    <scope>NUCLEOTIDE SEQUENCE [LARGE SCALE GENOMIC DNA]</scope>
    <source>
        <strain evidence="1">Arlian Lab</strain>
        <tissue evidence="1">Whole body</tissue>
    </source>
</reference>
<gene>
    <name evidence="1" type="ORF">BLA29_015490</name>
</gene>
<feature type="non-terminal residue" evidence="1">
    <location>
        <position position="63"/>
    </location>
</feature>
<dbReference type="EMBL" id="MUJZ01071377">
    <property type="protein sequence ID" value="OTF69281.1"/>
    <property type="molecule type" value="Genomic_DNA"/>
</dbReference>
<dbReference type="AlphaFoldDB" id="A0A1Y3ALF5"/>
<name>A0A1Y3ALF5_EURMA</name>
<evidence type="ECO:0000313" key="1">
    <source>
        <dbReference type="EMBL" id="OTF69281.1"/>
    </source>
</evidence>
<keyword evidence="2" id="KW-1185">Reference proteome</keyword>
<evidence type="ECO:0000313" key="2">
    <source>
        <dbReference type="Proteomes" id="UP000194236"/>
    </source>
</evidence>